<keyword evidence="4" id="KW-1185">Reference proteome</keyword>
<dbReference type="AlphaFoldDB" id="A0A221W5C4"/>
<sequence>MGSEHSLLVIRDHAAVGWTVRPCRERSIRTAIVSRGGGGAVPIVTIPARTLADRGVREEDAQPPRTARPAADSLDARPAAARAALDDLRTGRHDNQERNSTMNPPTVLVTGATGTVGSALIPALQAHGVTVRAMIRDPARPVPGVENVVADLADAAAVAAALDGVDAAFLNGPSTPDAAALQIGFADLAHAEGLPRLVLLSQYAANPDSAVRFLRWHAEVEAHVRGLGLDHTVLRPNLYLQSLRAFAGTIAQGWFGAPVGGAAVSVVDARDVADAAAVVLTGAGHTGAVYTLTGPRAVTHAEIAAALSSAAGRDIAFHDTSAAEFSAALAGLLPPWQLDGLVEDYAHYARGEAATVYTSVADLTGRPARDVADFARDHAALFTRS</sequence>
<evidence type="ECO:0000256" key="1">
    <source>
        <dbReference type="SAM" id="MobiDB-lite"/>
    </source>
</evidence>
<feature type="region of interest" description="Disordered" evidence="1">
    <location>
        <begin position="54"/>
        <end position="80"/>
    </location>
</feature>
<dbReference type="Gene3D" id="3.90.25.10">
    <property type="entry name" value="UDP-galactose 4-epimerase, domain 1"/>
    <property type="match status" value="1"/>
</dbReference>
<dbReference type="PANTHER" id="PTHR43162:SF1">
    <property type="entry name" value="PRESTALK A DIFFERENTIATION PROTEIN A"/>
    <property type="match status" value="1"/>
</dbReference>
<dbReference type="InterPro" id="IPR008030">
    <property type="entry name" value="NmrA-like"/>
</dbReference>
<dbReference type="Gene3D" id="3.40.50.720">
    <property type="entry name" value="NAD(P)-binding Rossmann-like Domain"/>
    <property type="match status" value="1"/>
</dbReference>
<accession>A0A221W5C4</accession>
<evidence type="ECO:0000259" key="2">
    <source>
        <dbReference type="Pfam" id="PF05368"/>
    </source>
</evidence>
<dbReference type="GO" id="GO:0016491">
    <property type="term" value="F:oxidoreductase activity"/>
    <property type="evidence" value="ECO:0007669"/>
    <property type="project" value="UniProtKB-KW"/>
</dbReference>
<dbReference type="KEGG" id="ahg:AHOG_17435"/>
<dbReference type="InterPro" id="IPR051604">
    <property type="entry name" value="Ergot_Alk_Oxidoreductase"/>
</dbReference>
<dbReference type="Proteomes" id="UP000204221">
    <property type="component" value="Chromosome"/>
</dbReference>
<proteinExistence type="predicted"/>
<dbReference type="Pfam" id="PF05368">
    <property type="entry name" value="NmrA"/>
    <property type="match status" value="1"/>
</dbReference>
<gene>
    <name evidence="3" type="primary">azoB12</name>
    <name evidence="3" type="ORF">AHOG_17435</name>
</gene>
<dbReference type="EC" id="1.7.-.-" evidence="3"/>
<dbReference type="SUPFAM" id="SSF51735">
    <property type="entry name" value="NAD(P)-binding Rossmann-fold domains"/>
    <property type="match status" value="1"/>
</dbReference>
<dbReference type="PANTHER" id="PTHR43162">
    <property type="match status" value="1"/>
</dbReference>
<feature type="region of interest" description="Disordered" evidence="1">
    <location>
        <begin position="87"/>
        <end position="106"/>
    </location>
</feature>
<evidence type="ECO:0000313" key="4">
    <source>
        <dbReference type="Proteomes" id="UP000204221"/>
    </source>
</evidence>
<protein>
    <submittedName>
        <fullName evidence="3">NAD(P)H azoreductase</fullName>
        <ecNumber evidence="3">1.7.-.-</ecNumber>
    </submittedName>
</protein>
<dbReference type="EMBL" id="CP022521">
    <property type="protein sequence ID" value="ASO21112.1"/>
    <property type="molecule type" value="Genomic_DNA"/>
</dbReference>
<feature type="compositionally biased region" description="Low complexity" evidence="1">
    <location>
        <begin position="67"/>
        <end position="80"/>
    </location>
</feature>
<evidence type="ECO:0000313" key="3">
    <source>
        <dbReference type="EMBL" id="ASO21112.1"/>
    </source>
</evidence>
<dbReference type="InterPro" id="IPR036291">
    <property type="entry name" value="NAD(P)-bd_dom_sf"/>
</dbReference>
<reference evidence="3 4" key="1">
    <citation type="submission" date="2017-07" db="EMBL/GenBank/DDBJ databases">
        <title>Complete genome sequence of Actinoalloteichus hoggarensis DSM 45943, type strain of Actinoalloteichus hoggarensis.</title>
        <authorList>
            <person name="Ruckert C."/>
            <person name="Nouioui I."/>
            <person name="Willmese J."/>
            <person name="van Wezel G."/>
            <person name="Klenk H.-P."/>
            <person name="Kalinowski J."/>
            <person name="Zotchev S.B."/>
        </authorList>
    </citation>
    <scope>NUCLEOTIDE SEQUENCE [LARGE SCALE GENOMIC DNA]</scope>
    <source>
        <strain evidence="3 4">DSM 45943</strain>
    </source>
</reference>
<feature type="compositionally biased region" description="Basic and acidic residues" evidence="1">
    <location>
        <begin position="87"/>
        <end position="97"/>
    </location>
</feature>
<feature type="domain" description="NmrA-like" evidence="2">
    <location>
        <begin position="106"/>
        <end position="320"/>
    </location>
</feature>
<keyword evidence="3" id="KW-0560">Oxidoreductase</keyword>
<organism evidence="3 4">
    <name type="scientific">Actinoalloteichus hoggarensis</name>
    <dbReference type="NCBI Taxonomy" id="1470176"/>
    <lineage>
        <taxon>Bacteria</taxon>
        <taxon>Bacillati</taxon>
        <taxon>Actinomycetota</taxon>
        <taxon>Actinomycetes</taxon>
        <taxon>Pseudonocardiales</taxon>
        <taxon>Pseudonocardiaceae</taxon>
        <taxon>Actinoalloteichus</taxon>
    </lineage>
</organism>
<name>A0A221W5C4_9PSEU</name>